<reference evidence="2 3" key="1">
    <citation type="submission" date="2016-02" db="EMBL/GenBank/DDBJ databases">
        <title>Genome analysis of coral dinoflagellate symbionts highlights evolutionary adaptations to a symbiotic lifestyle.</title>
        <authorList>
            <person name="Aranda M."/>
            <person name="Li Y."/>
            <person name="Liew Y.J."/>
            <person name="Baumgarten S."/>
            <person name="Simakov O."/>
            <person name="Wilson M."/>
            <person name="Piel J."/>
            <person name="Ashoor H."/>
            <person name="Bougouffa S."/>
            <person name="Bajic V.B."/>
            <person name="Ryu T."/>
            <person name="Ravasi T."/>
            <person name="Bayer T."/>
            <person name="Micklem G."/>
            <person name="Kim H."/>
            <person name="Bhak J."/>
            <person name="Lajeunesse T.C."/>
            <person name="Voolstra C.R."/>
        </authorList>
    </citation>
    <scope>NUCLEOTIDE SEQUENCE [LARGE SCALE GENOMIC DNA]</scope>
    <source>
        <strain evidence="2 3">CCMP2467</strain>
    </source>
</reference>
<proteinExistence type="predicted"/>
<evidence type="ECO:0000256" key="1">
    <source>
        <dbReference type="SAM" id="MobiDB-lite"/>
    </source>
</evidence>
<dbReference type="EMBL" id="LSRX01000559">
    <property type="protein sequence ID" value="OLP94061.1"/>
    <property type="molecule type" value="Genomic_DNA"/>
</dbReference>
<keyword evidence="3" id="KW-1185">Reference proteome</keyword>
<feature type="compositionally biased region" description="Basic and acidic residues" evidence="1">
    <location>
        <begin position="82"/>
        <end position="95"/>
    </location>
</feature>
<protein>
    <submittedName>
        <fullName evidence="2">Uncharacterized protein</fullName>
    </submittedName>
</protein>
<feature type="region of interest" description="Disordered" evidence="1">
    <location>
        <begin position="1"/>
        <end position="22"/>
    </location>
</feature>
<dbReference type="AlphaFoldDB" id="A0A1Q9DFU4"/>
<evidence type="ECO:0000313" key="3">
    <source>
        <dbReference type="Proteomes" id="UP000186817"/>
    </source>
</evidence>
<dbReference type="Proteomes" id="UP000186817">
    <property type="component" value="Unassembled WGS sequence"/>
</dbReference>
<comment type="caution">
    <text evidence="2">The sequence shown here is derived from an EMBL/GenBank/DDBJ whole genome shotgun (WGS) entry which is preliminary data.</text>
</comment>
<organism evidence="2 3">
    <name type="scientific">Symbiodinium microadriaticum</name>
    <name type="common">Dinoflagellate</name>
    <name type="synonym">Zooxanthella microadriatica</name>
    <dbReference type="NCBI Taxonomy" id="2951"/>
    <lineage>
        <taxon>Eukaryota</taxon>
        <taxon>Sar</taxon>
        <taxon>Alveolata</taxon>
        <taxon>Dinophyceae</taxon>
        <taxon>Suessiales</taxon>
        <taxon>Symbiodiniaceae</taxon>
        <taxon>Symbiodinium</taxon>
    </lineage>
</organism>
<evidence type="ECO:0000313" key="2">
    <source>
        <dbReference type="EMBL" id="OLP94061.1"/>
    </source>
</evidence>
<feature type="region of interest" description="Disordered" evidence="1">
    <location>
        <begin position="82"/>
        <end position="107"/>
    </location>
</feature>
<gene>
    <name evidence="2" type="ORF">AK812_SmicGene23947</name>
</gene>
<accession>A0A1Q9DFU4</accession>
<sequence length="173" mass="20338">MSERRGIMGGRTSNRRQGHEKPRQFEMTVSMKHRICQQLYATHEQHPAEVDMLKAFARKNKMRFDKVQDIWANRATWASMESKEHGNLKHGDRSGKKARMRAGGGGSKREFPQLVVKLGHWLDKERAHGHQVLQRHLAWQYELLLQEHMQELTELLQDEKSKVSVSMWLARIF</sequence>
<name>A0A1Q9DFU4_SYMMI</name>